<dbReference type="InterPro" id="IPR031475">
    <property type="entry name" value="NBD_C"/>
</dbReference>
<evidence type="ECO:0000256" key="4">
    <source>
        <dbReference type="ARBA" id="ARBA00022777"/>
    </source>
</evidence>
<keyword evidence="11" id="KW-1185">Reference proteome</keyword>
<accession>A0ABV7G6B2</accession>
<comment type="caution">
    <text evidence="10">The sequence shown here is derived from an EMBL/GenBank/DDBJ whole genome shotgun (WGS) entry which is preliminary data.</text>
</comment>
<keyword evidence="4 10" id="KW-0418">Kinase</keyword>
<dbReference type="EMBL" id="JBHRTN010000026">
    <property type="protein sequence ID" value="MFC3127408.1"/>
    <property type="molecule type" value="Genomic_DNA"/>
</dbReference>
<dbReference type="GO" id="GO:0016301">
    <property type="term" value="F:kinase activity"/>
    <property type="evidence" value="ECO:0007669"/>
    <property type="project" value="UniProtKB-KW"/>
</dbReference>
<dbReference type="InterPro" id="IPR042213">
    <property type="entry name" value="NBD_C_sf"/>
</dbReference>
<proteinExistence type="inferred from homology"/>
<organism evidence="10 11">
    <name type="scientific">Teichococcus globiformis</name>
    <dbReference type="NCBI Taxonomy" id="2307229"/>
    <lineage>
        <taxon>Bacteria</taxon>
        <taxon>Pseudomonadati</taxon>
        <taxon>Pseudomonadota</taxon>
        <taxon>Alphaproteobacteria</taxon>
        <taxon>Acetobacterales</taxon>
        <taxon>Roseomonadaceae</taxon>
        <taxon>Roseomonas</taxon>
    </lineage>
</organism>
<keyword evidence="5" id="KW-0067">ATP-binding</keyword>
<evidence type="ECO:0000259" key="9">
    <source>
        <dbReference type="Pfam" id="PF17042"/>
    </source>
</evidence>
<gene>
    <name evidence="10" type="ORF">ACFOD4_20280</name>
</gene>
<evidence type="ECO:0000313" key="10">
    <source>
        <dbReference type="EMBL" id="MFC3127408.1"/>
    </source>
</evidence>
<dbReference type="Pfam" id="PF17042">
    <property type="entry name" value="NBD_C"/>
    <property type="match status" value="1"/>
</dbReference>
<keyword evidence="2 10" id="KW-0808">Transferase</keyword>
<dbReference type="EC" id="2.7.1.-" evidence="10"/>
<evidence type="ECO:0000256" key="7">
    <source>
        <dbReference type="SAM" id="MobiDB-lite"/>
    </source>
</evidence>
<evidence type="ECO:0000256" key="1">
    <source>
        <dbReference type="ARBA" id="ARBA00005715"/>
    </source>
</evidence>
<dbReference type="RefSeq" id="WP_379599423.1">
    <property type="nucleotide sequence ID" value="NZ_JBHRTN010000026.1"/>
</dbReference>
<keyword evidence="3" id="KW-0547">Nucleotide-binding</keyword>
<reference evidence="11" key="1">
    <citation type="journal article" date="2019" name="Int. J. Syst. Evol. Microbiol.">
        <title>The Global Catalogue of Microorganisms (GCM) 10K type strain sequencing project: providing services to taxonomists for standard genome sequencing and annotation.</title>
        <authorList>
            <consortium name="The Broad Institute Genomics Platform"/>
            <consortium name="The Broad Institute Genome Sequencing Center for Infectious Disease"/>
            <person name="Wu L."/>
            <person name="Ma J."/>
        </authorList>
    </citation>
    <scope>NUCLEOTIDE SEQUENCE [LARGE SCALE GENOMIC DNA]</scope>
    <source>
        <strain evidence="11">KCTC 52094</strain>
    </source>
</reference>
<name>A0ABV7G6B2_9PROT</name>
<protein>
    <submittedName>
        <fullName evidence="10">Four-carbon acid sugar kinase family protein</fullName>
        <ecNumber evidence="10">2.7.1.-</ecNumber>
    </submittedName>
</protein>
<dbReference type="Gene3D" id="3.40.980.20">
    <property type="entry name" value="Four-carbon acid sugar kinase, nucleotide binding domain"/>
    <property type="match status" value="1"/>
</dbReference>
<dbReference type="SUPFAM" id="SSF142764">
    <property type="entry name" value="YgbK-like"/>
    <property type="match status" value="1"/>
</dbReference>
<dbReference type="Pfam" id="PF07005">
    <property type="entry name" value="SBD_N"/>
    <property type="match status" value="1"/>
</dbReference>
<evidence type="ECO:0000313" key="11">
    <source>
        <dbReference type="Proteomes" id="UP001595593"/>
    </source>
</evidence>
<evidence type="ECO:0000256" key="6">
    <source>
        <dbReference type="ARBA" id="ARBA00023277"/>
    </source>
</evidence>
<feature type="domain" description="Four-carbon acid sugar kinase N-terminal" evidence="8">
    <location>
        <begin position="30"/>
        <end position="251"/>
    </location>
</feature>
<sequence>MPQPVRDPLDRSGCSLQRGGTLPATPSNWLILADDLTGAADCAVAFARRGRRAVVAWGGTVEPGAGILAIDADSRRLPAAQASARHAQILRDAYRPATALFKKIDSTLRGQPAAELAGTLEMLRESGAPRLALVAPAFPANRRTLRNGRVHVEGQSLESTPLWARDHSYNSAFLPEILAMAGLRVRALGLDAVRGGEASLRNTIRAALAEGLDALVCDSDTSADLQHVARAALPLAADLVWVGSAGLADALAAILPASAGPALPERRFARSGGLLFLVGSVAEASRAAAAELAAQPGVGSFVVPPAVLRQGGGEDWHVLADGIAATLLRGEDALVAIETGDHPDLAHGAELARGLAALLQKAGSAAGGLFATGGETACALLAALGIRGIEMQREIEPGVPLGLTLGRRSMPVVTKAGAFGHPDTMTKARQQLRALLDEPAGGKKDDDR</sequence>
<comment type="similarity">
    <text evidence="1">Belongs to the four-carbon acid sugar kinase family.</text>
</comment>
<dbReference type="InterPro" id="IPR037051">
    <property type="entry name" value="4-carb_acid_sugar_kinase_N_sf"/>
</dbReference>
<dbReference type="Proteomes" id="UP001595593">
    <property type="component" value="Unassembled WGS sequence"/>
</dbReference>
<evidence type="ECO:0000256" key="3">
    <source>
        <dbReference type="ARBA" id="ARBA00022741"/>
    </source>
</evidence>
<dbReference type="InterPro" id="IPR010737">
    <property type="entry name" value="4-carb_acid_sugar_kinase_N"/>
</dbReference>
<feature type="domain" description="Four-carbon acid sugar kinase nucleotide binding" evidence="9">
    <location>
        <begin position="275"/>
        <end position="425"/>
    </location>
</feature>
<keyword evidence="6" id="KW-0119">Carbohydrate metabolism</keyword>
<evidence type="ECO:0000256" key="5">
    <source>
        <dbReference type="ARBA" id="ARBA00022840"/>
    </source>
</evidence>
<evidence type="ECO:0000259" key="8">
    <source>
        <dbReference type="Pfam" id="PF07005"/>
    </source>
</evidence>
<dbReference type="Gene3D" id="3.40.50.10840">
    <property type="entry name" value="Putative sugar-binding, N-terminal domain"/>
    <property type="match status" value="1"/>
</dbReference>
<evidence type="ECO:0000256" key="2">
    <source>
        <dbReference type="ARBA" id="ARBA00022679"/>
    </source>
</evidence>
<feature type="region of interest" description="Disordered" evidence="7">
    <location>
        <begin position="1"/>
        <end position="20"/>
    </location>
</feature>